<reference evidence="1 2" key="1">
    <citation type="journal article" date="2013" name="PLoS Genet.">
        <title>Distinctive expansion of potential virulence genes in the genome of the oomycete fish pathogen Saprolegnia parasitica.</title>
        <authorList>
            <person name="Jiang R.H."/>
            <person name="de Bruijn I."/>
            <person name="Haas B.J."/>
            <person name="Belmonte R."/>
            <person name="Lobach L."/>
            <person name="Christie J."/>
            <person name="van den Ackerveken G."/>
            <person name="Bottin A."/>
            <person name="Bulone V."/>
            <person name="Diaz-Moreno S.M."/>
            <person name="Dumas B."/>
            <person name="Fan L."/>
            <person name="Gaulin E."/>
            <person name="Govers F."/>
            <person name="Grenville-Briggs L.J."/>
            <person name="Horner N.R."/>
            <person name="Levin J.Z."/>
            <person name="Mammella M."/>
            <person name="Meijer H.J."/>
            <person name="Morris P."/>
            <person name="Nusbaum C."/>
            <person name="Oome S."/>
            <person name="Phillips A.J."/>
            <person name="van Rooyen D."/>
            <person name="Rzeszutek E."/>
            <person name="Saraiva M."/>
            <person name="Secombes C.J."/>
            <person name="Seidl M.F."/>
            <person name="Snel B."/>
            <person name="Stassen J.H."/>
            <person name="Sykes S."/>
            <person name="Tripathy S."/>
            <person name="van den Berg H."/>
            <person name="Vega-Arreguin J.C."/>
            <person name="Wawra S."/>
            <person name="Young S.K."/>
            <person name="Zeng Q."/>
            <person name="Dieguez-Uribeondo J."/>
            <person name="Russ C."/>
            <person name="Tyler B.M."/>
            <person name="van West P."/>
        </authorList>
    </citation>
    <scope>NUCLEOTIDE SEQUENCE [LARGE SCALE GENOMIC DNA]</scope>
    <source>
        <strain evidence="1 2">CBS 223.65</strain>
    </source>
</reference>
<dbReference type="GeneID" id="24142262"/>
<dbReference type="KEGG" id="spar:SPRG_21609"/>
<organism evidence="1 2">
    <name type="scientific">Saprolegnia parasitica (strain CBS 223.65)</name>
    <dbReference type="NCBI Taxonomy" id="695850"/>
    <lineage>
        <taxon>Eukaryota</taxon>
        <taxon>Sar</taxon>
        <taxon>Stramenopiles</taxon>
        <taxon>Oomycota</taxon>
        <taxon>Saprolegniomycetes</taxon>
        <taxon>Saprolegniales</taxon>
        <taxon>Saprolegniaceae</taxon>
        <taxon>Saprolegnia</taxon>
    </lineage>
</organism>
<evidence type="ECO:0000313" key="2">
    <source>
        <dbReference type="Proteomes" id="UP000030745"/>
    </source>
</evidence>
<gene>
    <name evidence="1" type="ORF">SPRG_21609</name>
</gene>
<dbReference type="Proteomes" id="UP000030745">
    <property type="component" value="Unassembled WGS sequence"/>
</dbReference>
<dbReference type="VEuPathDB" id="FungiDB:SPRG_21609"/>
<evidence type="ECO:0008006" key="3">
    <source>
        <dbReference type="Google" id="ProtNLM"/>
    </source>
</evidence>
<accession>A0A067BXN5</accession>
<proteinExistence type="predicted"/>
<dbReference type="RefSeq" id="XP_012210232.1">
    <property type="nucleotide sequence ID" value="XM_012354842.1"/>
</dbReference>
<name>A0A067BXN5_SAPPC</name>
<dbReference type="AlphaFoldDB" id="A0A067BXN5"/>
<protein>
    <recommendedName>
        <fullName evidence="3">PH domain-containing protein</fullName>
    </recommendedName>
</protein>
<dbReference type="STRING" id="695850.A0A067BXN5"/>
<evidence type="ECO:0000313" key="1">
    <source>
        <dbReference type="EMBL" id="KDO19076.1"/>
    </source>
</evidence>
<dbReference type="EMBL" id="KK583373">
    <property type="protein sequence ID" value="KDO19076.1"/>
    <property type="molecule type" value="Genomic_DNA"/>
</dbReference>
<sequence length="229" mass="25022">MAASSSVETVPGSIEMADAAYAYTGYLVLSFDDETAPLHGSAVRVLDCQLAFADDKNFLSERFFLSTPSGQLVTATTKSAADRDAWLLALQLVLEKRPTPRPAIVETSLSQRTASADAVLARFREWHNLLALQANDPFGLFKETRHWSRLGAKDKVAYHDLQAYMDGGDIDVCSLVAGLYTYTTSPSRTWRISGCTGRRVGLAWRRSRAARLCRGHGVAGCACQVLRSS</sequence>
<keyword evidence="2" id="KW-1185">Reference proteome</keyword>